<proteinExistence type="predicted"/>
<organism evidence="1 2">
    <name type="scientific">Bremia lactucae</name>
    <name type="common">Lettuce downy mildew</name>
    <dbReference type="NCBI Taxonomy" id="4779"/>
    <lineage>
        <taxon>Eukaryota</taxon>
        <taxon>Sar</taxon>
        <taxon>Stramenopiles</taxon>
        <taxon>Oomycota</taxon>
        <taxon>Peronosporomycetes</taxon>
        <taxon>Peronosporales</taxon>
        <taxon>Peronosporaceae</taxon>
        <taxon>Bremia</taxon>
    </lineage>
</organism>
<dbReference type="KEGG" id="blac:94347601"/>
<dbReference type="RefSeq" id="XP_067823241.1">
    <property type="nucleotide sequence ID" value="XM_067961930.1"/>
</dbReference>
<dbReference type="AlphaFoldDB" id="A0A976IL22"/>
<protein>
    <submittedName>
        <fullName evidence="1">Uncharacterized protein</fullName>
    </submittedName>
</protein>
<keyword evidence="2" id="KW-1185">Reference proteome</keyword>
<dbReference type="EMBL" id="SHOA02000005">
    <property type="protein sequence ID" value="TDH73743.1"/>
    <property type="molecule type" value="Genomic_DNA"/>
</dbReference>
<dbReference type="Proteomes" id="UP000294530">
    <property type="component" value="Unassembled WGS sequence"/>
</dbReference>
<dbReference type="GeneID" id="94347601"/>
<sequence length="82" mass="9509">MHLRSLLSRLEALVVCATFRIFIESTDPGMRGDDICAAQLMPLELIVGRRYSHRINWDIELLRYCKKLDSLALELRITLDGY</sequence>
<comment type="caution">
    <text evidence="1">The sequence shown here is derived from an EMBL/GenBank/DDBJ whole genome shotgun (WGS) entry which is preliminary data.</text>
</comment>
<name>A0A976IL22_BRELC</name>
<evidence type="ECO:0000313" key="2">
    <source>
        <dbReference type="Proteomes" id="UP000294530"/>
    </source>
</evidence>
<evidence type="ECO:0000313" key="1">
    <source>
        <dbReference type="EMBL" id="TDH73743.1"/>
    </source>
</evidence>
<gene>
    <name evidence="1" type="ORF">CCR75_003837</name>
</gene>
<reference evidence="1 2" key="1">
    <citation type="journal article" date="2021" name="Genome Biol.">
        <title>AFLAP: assembly-free linkage analysis pipeline using k-mers from genome sequencing data.</title>
        <authorList>
            <person name="Fletcher K."/>
            <person name="Zhang L."/>
            <person name="Gil J."/>
            <person name="Han R."/>
            <person name="Cavanaugh K."/>
            <person name="Michelmore R."/>
        </authorList>
    </citation>
    <scope>NUCLEOTIDE SEQUENCE [LARGE SCALE GENOMIC DNA]</scope>
    <source>
        <strain evidence="1 2">SF5</strain>
    </source>
</reference>
<accession>A0A976IL22</accession>